<dbReference type="Pfam" id="PF04018">
    <property type="entry name" value="VCA0040-like"/>
    <property type="match status" value="1"/>
</dbReference>
<feature type="transmembrane region" description="Helical" evidence="1">
    <location>
        <begin position="147"/>
        <end position="164"/>
    </location>
</feature>
<feature type="transmembrane region" description="Helical" evidence="1">
    <location>
        <begin position="84"/>
        <end position="101"/>
    </location>
</feature>
<evidence type="ECO:0000313" key="2">
    <source>
        <dbReference type="EMBL" id="CAD2074669.1"/>
    </source>
</evidence>
<reference evidence="2 3" key="1">
    <citation type="submission" date="2020-07" db="EMBL/GenBank/DDBJ databases">
        <authorList>
            <person name="Criscuolo A."/>
        </authorList>
    </citation>
    <scope>NUCLEOTIDE SEQUENCE [LARGE SCALE GENOMIC DNA]</scope>
    <source>
        <strain evidence="3">CIP 111030</strain>
    </source>
</reference>
<dbReference type="AlphaFoldDB" id="A0A6V7RCZ5"/>
<evidence type="ECO:0000313" key="3">
    <source>
        <dbReference type="Proteomes" id="UP000521032"/>
    </source>
</evidence>
<dbReference type="EMBL" id="CAJEWE010000007">
    <property type="protein sequence ID" value="CAD2074669.1"/>
    <property type="molecule type" value="Genomic_DNA"/>
</dbReference>
<feature type="transmembrane region" description="Helical" evidence="1">
    <location>
        <begin position="12"/>
        <end position="34"/>
    </location>
</feature>
<dbReference type="PANTHER" id="PTHR37308:SF1">
    <property type="entry name" value="POLYPRENYL-PHOSPHATE TRANSPORTER"/>
    <property type="match status" value="1"/>
</dbReference>
<keyword evidence="1" id="KW-0472">Membrane</keyword>
<protein>
    <recommendedName>
        <fullName evidence="4">DUF368 domain-containing protein</fullName>
    </recommendedName>
</protein>
<accession>A0A6V7RCZ5</accession>
<keyword evidence="1" id="KW-1133">Transmembrane helix</keyword>
<feature type="transmembrane region" description="Helical" evidence="1">
    <location>
        <begin position="113"/>
        <end position="135"/>
    </location>
</feature>
<gene>
    <name evidence="2" type="ORF">JEOSCH030_00751</name>
</gene>
<feature type="transmembrane region" description="Helical" evidence="1">
    <location>
        <begin position="55"/>
        <end position="78"/>
    </location>
</feature>
<evidence type="ECO:0008006" key="4">
    <source>
        <dbReference type="Google" id="ProtNLM"/>
    </source>
</evidence>
<comment type="caution">
    <text evidence="2">The sequence shown here is derived from an EMBL/GenBank/DDBJ whole genome shotgun (WGS) entry which is preliminary data.</text>
</comment>
<feature type="transmembrane region" description="Helical" evidence="1">
    <location>
        <begin position="196"/>
        <end position="215"/>
    </location>
</feature>
<sequence>MIRWFNILRGFLMGIVELIPGISSGTLALLLGIYDELLISIQKLFSKDFKKAAGFVFPLIIGMAIAILSMSSVINYFLVNHTIIVHWFFLGLVFGVVPMMFKLGNYKYEFKAVHYILIVITIVGMYFLSTVNTGVQDVTEVDTSPGVLLFLFISGFLGATALVLPGLSGSVILLILGAYPVVIYSISEFTSFNFEVLPVLFATGFGIVFGVIFASKFIHYLLTHFTYLTYAFIIGLLLGSSFPIYHGMPTNTVQWILSVLLFLSGLILSYYVSTKNNKETI</sequence>
<dbReference type="PANTHER" id="PTHR37308">
    <property type="entry name" value="INTEGRAL MEMBRANE PROTEIN"/>
    <property type="match status" value="1"/>
</dbReference>
<organism evidence="2 3">
    <name type="scientific">Phocicoccus schoeneichii</name>
    <dbReference type="NCBI Taxonomy" id="1812261"/>
    <lineage>
        <taxon>Bacteria</taxon>
        <taxon>Bacillati</taxon>
        <taxon>Bacillota</taxon>
        <taxon>Bacilli</taxon>
        <taxon>Bacillales</taxon>
        <taxon>Salinicoccaceae</taxon>
        <taxon>Phocicoccus</taxon>
    </lineage>
</organism>
<name>A0A6V7RCZ5_9BACL</name>
<evidence type="ECO:0000256" key="1">
    <source>
        <dbReference type="SAM" id="Phobius"/>
    </source>
</evidence>
<feature type="transmembrane region" description="Helical" evidence="1">
    <location>
        <begin position="227"/>
        <end position="246"/>
    </location>
</feature>
<dbReference type="Proteomes" id="UP000521032">
    <property type="component" value="Unassembled WGS sequence"/>
</dbReference>
<feature type="transmembrane region" description="Helical" evidence="1">
    <location>
        <begin position="252"/>
        <end position="272"/>
    </location>
</feature>
<dbReference type="InterPro" id="IPR007163">
    <property type="entry name" value="VCA0040-like"/>
</dbReference>
<proteinExistence type="predicted"/>
<keyword evidence="3" id="KW-1185">Reference proteome</keyword>
<keyword evidence="1" id="KW-0812">Transmembrane</keyword>
<feature type="transmembrane region" description="Helical" evidence="1">
    <location>
        <begin position="171"/>
        <end position="190"/>
    </location>
</feature>